<keyword evidence="7" id="KW-1185">Reference proteome</keyword>
<dbReference type="InterPro" id="IPR017853">
    <property type="entry name" value="GH"/>
</dbReference>
<gene>
    <name evidence="6" type="ORF">CEP52_005192</name>
</gene>
<dbReference type="InterPro" id="IPR040719">
    <property type="entry name" value="DUF5597"/>
</dbReference>
<feature type="domain" description="DUF5597" evidence="5">
    <location>
        <begin position="400"/>
        <end position="527"/>
    </location>
</feature>
<evidence type="ECO:0000259" key="4">
    <source>
        <dbReference type="Pfam" id="PF02449"/>
    </source>
</evidence>
<dbReference type="InterPro" id="IPR001944">
    <property type="entry name" value="Glycoside_Hdrlase_35"/>
</dbReference>
<comment type="similarity">
    <text evidence="1">Belongs to the glycosyl hydrolase 35 family.</text>
</comment>
<dbReference type="STRING" id="1325735.A0A428TZL2"/>
<dbReference type="SUPFAM" id="SSF51445">
    <property type="entry name" value="(Trans)glycosidases"/>
    <property type="match status" value="1"/>
</dbReference>
<evidence type="ECO:0000259" key="5">
    <source>
        <dbReference type="Pfam" id="PF18120"/>
    </source>
</evidence>
<reference evidence="6 7" key="1">
    <citation type="submission" date="2017-06" db="EMBL/GenBank/DDBJ databases">
        <title>Comparative genomic analysis of Ambrosia Fusariam Clade fungi.</title>
        <authorList>
            <person name="Stajich J.E."/>
            <person name="Carrillo J."/>
            <person name="Kijimoto T."/>
            <person name="Eskalen A."/>
            <person name="O'Donnell K."/>
            <person name="Kasson M."/>
        </authorList>
    </citation>
    <scope>NUCLEOTIDE SEQUENCE [LARGE SCALE GENOMIC DNA]</scope>
    <source>
        <strain evidence="6 7">NRRL62579</strain>
    </source>
</reference>
<dbReference type="PANTHER" id="PTHR23421">
    <property type="entry name" value="BETA-GALACTOSIDASE RELATED"/>
    <property type="match status" value="1"/>
</dbReference>
<evidence type="ECO:0000256" key="3">
    <source>
        <dbReference type="ARBA" id="ARBA00023295"/>
    </source>
</evidence>
<evidence type="ECO:0000256" key="1">
    <source>
        <dbReference type="ARBA" id="ARBA00009809"/>
    </source>
</evidence>
<sequence length="597" mass="67418">MAPQKPLPHLRKTVRSSQLIVDGEPFLMLAGELHNSTFSNAQYASEIWPSMKARNINTLLGPVTWELIEPTEGEFNFTELDQIILDARKHGFRLVLLWFGMYKNALSSYAPQWVRCDPERFPRICIRDAAGELKVTEAIQPYGVEAQQADAKAFAQLMRHLKEFDGVDNTVIMVQVENEIGIMWDARDRSTTAEKLIRGEAPMRLLKHLQSSWDDLHPYFRAKFPDFQHLNTASEPLSWTEAFGDGEWRDDIFMADAFSRFVHTVAAAGRAEYDIPLYVNVALCSEDSSWVDFGEIPAGVPEGERPGQFPSGGPVGHSLDIYVHNAPDIQFYAPDIYLQRYESVAKCFAHKHMPLFIPEQRRDGYGVRRIWPALAEYLAIGCSPFGIDSLPLEECHLPLHYGLLSKARKFILDAQANRPDDLFGFYFDNAGESDDSKQSWVKVLGEFEITVERAFVFGKPVEAAGMIIRQVDGTYLLLGYGYQATFKSTSSTSCFSGILMAEEMDTDEQGNLLKIRTLNGDETSHHKLITMPSQKPDYDGFPIPFLVPARTMIASCRPYSLEQSVCEIGKATFTSTSIFWLGYPGFNYNKERVSNTS</sequence>
<organism evidence="6 7">
    <name type="scientific">Fusarium oligoseptatum</name>
    <dbReference type="NCBI Taxonomy" id="2604345"/>
    <lineage>
        <taxon>Eukaryota</taxon>
        <taxon>Fungi</taxon>
        <taxon>Dikarya</taxon>
        <taxon>Ascomycota</taxon>
        <taxon>Pezizomycotina</taxon>
        <taxon>Sordariomycetes</taxon>
        <taxon>Hypocreomycetidae</taxon>
        <taxon>Hypocreales</taxon>
        <taxon>Nectriaceae</taxon>
        <taxon>Fusarium</taxon>
        <taxon>Fusarium solani species complex</taxon>
    </lineage>
</organism>
<evidence type="ECO:0000313" key="7">
    <source>
        <dbReference type="Proteomes" id="UP000287144"/>
    </source>
</evidence>
<evidence type="ECO:0000256" key="2">
    <source>
        <dbReference type="ARBA" id="ARBA00022801"/>
    </source>
</evidence>
<keyword evidence="2" id="KW-0378">Hydrolase</keyword>
<dbReference type="AlphaFoldDB" id="A0A428TZL2"/>
<proteinExistence type="inferred from homology"/>
<dbReference type="Proteomes" id="UP000287144">
    <property type="component" value="Unassembled WGS sequence"/>
</dbReference>
<dbReference type="Pfam" id="PF18120">
    <property type="entry name" value="DUF5597"/>
    <property type="match status" value="1"/>
</dbReference>
<dbReference type="FunFam" id="3.20.20.80:FF:000135">
    <property type="entry name" value="Beta-galactosidase, putative, bgl35A"/>
    <property type="match status" value="1"/>
</dbReference>
<evidence type="ECO:0008006" key="8">
    <source>
        <dbReference type="Google" id="ProtNLM"/>
    </source>
</evidence>
<dbReference type="Gene3D" id="2.60.220.20">
    <property type="entry name" value="putative beta-Galactosidase from caulobacter crescentus"/>
    <property type="match status" value="1"/>
</dbReference>
<keyword evidence="3" id="KW-0326">Glycosidase</keyword>
<name>A0A428TZL2_9HYPO</name>
<protein>
    <recommendedName>
        <fullName evidence="8">Beta-galactosidase</fullName>
    </recommendedName>
</protein>
<dbReference type="GO" id="GO:0009341">
    <property type="term" value="C:beta-galactosidase complex"/>
    <property type="evidence" value="ECO:0007669"/>
    <property type="project" value="InterPro"/>
</dbReference>
<dbReference type="Gene3D" id="3.20.20.80">
    <property type="entry name" value="Glycosidases"/>
    <property type="match status" value="1"/>
</dbReference>
<feature type="domain" description="Glycoside hydrolase family 42 N-terminal" evidence="4">
    <location>
        <begin position="45"/>
        <end position="233"/>
    </location>
</feature>
<dbReference type="EMBL" id="NKCK01000040">
    <property type="protein sequence ID" value="RSM07462.1"/>
    <property type="molecule type" value="Genomic_DNA"/>
</dbReference>
<comment type="caution">
    <text evidence="6">The sequence shown here is derived from an EMBL/GenBank/DDBJ whole genome shotgun (WGS) entry which is preliminary data.</text>
</comment>
<dbReference type="InterPro" id="IPR013529">
    <property type="entry name" value="Glyco_hydro_42_N"/>
</dbReference>
<dbReference type="Pfam" id="PF02449">
    <property type="entry name" value="Glyco_hydro_42"/>
    <property type="match status" value="1"/>
</dbReference>
<evidence type="ECO:0000313" key="6">
    <source>
        <dbReference type="EMBL" id="RSM07462.1"/>
    </source>
</evidence>
<accession>A0A428TZL2</accession>
<dbReference type="GO" id="GO:0004565">
    <property type="term" value="F:beta-galactosidase activity"/>
    <property type="evidence" value="ECO:0007669"/>
    <property type="project" value="InterPro"/>
</dbReference>
<dbReference type="GO" id="GO:0005975">
    <property type="term" value="P:carbohydrate metabolic process"/>
    <property type="evidence" value="ECO:0007669"/>
    <property type="project" value="InterPro"/>
</dbReference>